<keyword evidence="2" id="KW-1185">Reference proteome</keyword>
<evidence type="ECO:0000313" key="1">
    <source>
        <dbReference type="EMBL" id="ERK40884.1"/>
    </source>
</evidence>
<gene>
    <name evidence="1" type="ORF">HMPREF0373_03412</name>
</gene>
<evidence type="ECO:0000313" key="2">
    <source>
        <dbReference type="Proteomes" id="UP000016608"/>
    </source>
</evidence>
<dbReference type="PATRIC" id="fig|1256908.3.peg.3121"/>
<proteinExistence type="predicted"/>
<dbReference type="Proteomes" id="UP000016608">
    <property type="component" value="Unassembled WGS sequence"/>
</dbReference>
<dbReference type="eggNOG" id="ENOG50303CB">
    <property type="taxonomic scope" value="Bacteria"/>
</dbReference>
<organism evidence="1 2">
    <name type="scientific">Eubacterium ramulus ATCC 29099</name>
    <dbReference type="NCBI Taxonomy" id="1256908"/>
    <lineage>
        <taxon>Bacteria</taxon>
        <taxon>Bacillati</taxon>
        <taxon>Bacillota</taxon>
        <taxon>Clostridia</taxon>
        <taxon>Eubacteriales</taxon>
        <taxon>Eubacteriaceae</taxon>
        <taxon>Eubacterium</taxon>
    </lineage>
</organism>
<protein>
    <submittedName>
        <fullName evidence="1">Uncharacterized protein</fullName>
    </submittedName>
</protein>
<reference evidence="1 2" key="1">
    <citation type="submission" date="2013-06" db="EMBL/GenBank/DDBJ databases">
        <authorList>
            <person name="Weinstock G."/>
            <person name="Sodergren E."/>
            <person name="Lobos E.A."/>
            <person name="Fulton L."/>
            <person name="Fulton R."/>
            <person name="Courtney L."/>
            <person name="Fronick C."/>
            <person name="O'Laughlin M."/>
            <person name="Godfrey J."/>
            <person name="Wilson R.M."/>
            <person name="Miner T."/>
            <person name="Farmer C."/>
            <person name="Delehaunty K."/>
            <person name="Cordes M."/>
            <person name="Minx P."/>
            <person name="Tomlinson C."/>
            <person name="Chen J."/>
            <person name="Wollam A."/>
            <person name="Pepin K.H."/>
            <person name="Bhonagiri V."/>
            <person name="Zhang X."/>
            <person name="Warren W."/>
            <person name="Mitreva M."/>
            <person name="Mardis E.R."/>
            <person name="Wilson R.K."/>
        </authorList>
    </citation>
    <scope>NUCLEOTIDE SEQUENCE [LARGE SCALE GENOMIC DNA]</scope>
    <source>
        <strain evidence="1 2">ATCC 29099</strain>
    </source>
</reference>
<name>U2PB12_EUBRA</name>
<comment type="caution">
    <text evidence="1">The sequence shown here is derived from an EMBL/GenBank/DDBJ whole genome shotgun (WGS) entry which is preliminary data.</text>
</comment>
<dbReference type="EMBL" id="AWVJ01000211">
    <property type="protein sequence ID" value="ERK40884.1"/>
    <property type="molecule type" value="Genomic_DNA"/>
</dbReference>
<accession>U2PB12</accession>
<dbReference type="HOGENOM" id="CLU_2522606_0_0_9"/>
<sequence length="84" mass="9531">MMSKGDEAGMYKSGENETFDGYNIPVALAAKIMGKDQQYIRQGLVQGILPIGTAFKREGSKHYDYYISPKLFYEFTGYKIDNCQ</sequence>
<dbReference type="AlphaFoldDB" id="U2PB12"/>